<name>A0A3A8R5I2_9BACT</name>
<dbReference type="OrthoDB" id="8913485at2"/>
<sequence>MDAASGCKHRHPGDTGAPGLDKTTGVKRIATDVPVPAHKQPMPDRIPTSGAGELRHLAGWNFKF</sequence>
<reference evidence="3" key="1">
    <citation type="submission" date="2018-09" db="EMBL/GenBank/DDBJ databases">
        <authorList>
            <person name="Livingstone P.G."/>
            <person name="Whitworth D.E."/>
        </authorList>
    </citation>
    <scope>NUCLEOTIDE SEQUENCE [LARGE SCALE GENOMIC DNA]</scope>
    <source>
        <strain evidence="3">AB047A</strain>
    </source>
</reference>
<comment type="caution">
    <text evidence="2">The sequence shown here is derived from an EMBL/GenBank/DDBJ whole genome shotgun (WGS) entry which is preliminary data.</text>
</comment>
<organism evidence="2 3">
    <name type="scientific">Corallococcus interemptor</name>
    <dbReference type="NCBI Taxonomy" id="2316720"/>
    <lineage>
        <taxon>Bacteria</taxon>
        <taxon>Pseudomonadati</taxon>
        <taxon>Myxococcota</taxon>
        <taxon>Myxococcia</taxon>
        <taxon>Myxococcales</taxon>
        <taxon>Cystobacterineae</taxon>
        <taxon>Myxococcaceae</taxon>
        <taxon>Corallococcus</taxon>
    </lineage>
</organism>
<protein>
    <submittedName>
        <fullName evidence="2">Uncharacterized protein</fullName>
    </submittedName>
</protein>
<feature type="region of interest" description="Disordered" evidence="1">
    <location>
        <begin position="32"/>
        <end position="51"/>
    </location>
</feature>
<feature type="region of interest" description="Disordered" evidence="1">
    <location>
        <begin position="1"/>
        <end position="26"/>
    </location>
</feature>
<dbReference type="AlphaFoldDB" id="A0A3A8R5I2"/>
<dbReference type="EMBL" id="RAWM01000008">
    <property type="protein sequence ID" value="RKH72482.1"/>
    <property type="molecule type" value="Genomic_DNA"/>
</dbReference>
<keyword evidence="3" id="KW-1185">Reference proteome</keyword>
<proteinExistence type="predicted"/>
<evidence type="ECO:0000313" key="2">
    <source>
        <dbReference type="EMBL" id="RKH72482.1"/>
    </source>
</evidence>
<evidence type="ECO:0000256" key="1">
    <source>
        <dbReference type="SAM" id="MobiDB-lite"/>
    </source>
</evidence>
<accession>A0A3A8R5I2</accession>
<gene>
    <name evidence="2" type="ORF">D7X96_05215</name>
</gene>
<dbReference type="Proteomes" id="UP000282656">
    <property type="component" value="Unassembled WGS sequence"/>
</dbReference>
<evidence type="ECO:0000313" key="3">
    <source>
        <dbReference type="Proteomes" id="UP000282656"/>
    </source>
</evidence>